<dbReference type="PROSITE" id="PS50929">
    <property type="entry name" value="ABC_TM1F"/>
    <property type="match status" value="1"/>
</dbReference>
<dbReference type="PROSITE" id="PS00211">
    <property type="entry name" value="ABC_TRANSPORTER_1"/>
    <property type="match status" value="1"/>
</dbReference>
<dbReference type="InterPro" id="IPR027417">
    <property type="entry name" value="P-loop_NTPase"/>
</dbReference>
<gene>
    <name evidence="10" type="ORF">GNQ08_27830</name>
</gene>
<dbReference type="GO" id="GO:0016887">
    <property type="term" value="F:ATP hydrolysis activity"/>
    <property type="evidence" value="ECO:0007669"/>
    <property type="project" value="InterPro"/>
</dbReference>
<dbReference type="SMART" id="SM00382">
    <property type="entry name" value="AAA"/>
    <property type="match status" value="1"/>
</dbReference>
<evidence type="ECO:0000313" key="10">
    <source>
        <dbReference type="EMBL" id="MUG26176.1"/>
    </source>
</evidence>
<feature type="domain" description="ABC transmembrane type-1" evidence="9">
    <location>
        <begin position="51"/>
        <end position="332"/>
    </location>
</feature>
<dbReference type="Proteomes" id="UP000442469">
    <property type="component" value="Unassembled WGS sequence"/>
</dbReference>
<dbReference type="PROSITE" id="PS50893">
    <property type="entry name" value="ABC_TRANSPORTER_2"/>
    <property type="match status" value="1"/>
</dbReference>
<evidence type="ECO:0000256" key="6">
    <source>
        <dbReference type="ARBA" id="ARBA00023136"/>
    </source>
</evidence>
<dbReference type="InterPro" id="IPR003439">
    <property type="entry name" value="ABC_transporter-like_ATP-bd"/>
</dbReference>
<keyword evidence="5 7" id="KW-1133">Transmembrane helix</keyword>
<feature type="transmembrane region" description="Helical" evidence="7">
    <location>
        <begin position="79"/>
        <end position="97"/>
    </location>
</feature>
<dbReference type="InterPro" id="IPR036640">
    <property type="entry name" value="ABC1_TM_sf"/>
</dbReference>
<keyword evidence="2 7" id="KW-0812">Transmembrane</keyword>
<dbReference type="SUPFAM" id="SSF90123">
    <property type="entry name" value="ABC transporter transmembrane region"/>
    <property type="match status" value="1"/>
</dbReference>
<keyword evidence="3" id="KW-0547">Nucleotide-binding</keyword>
<evidence type="ECO:0000256" key="4">
    <source>
        <dbReference type="ARBA" id="ARBA00022840"/>
    </source>
</evidence>
<feature type="transmembrane region" description="Helical" evidence="7">
    <location>
        <begin position="306"/>
        <end position="324"/>
    </location>
</feature>
<protein>
    <submittedName>
        <fullName evidence="10">ATP-binding cassette domain-containing protein</fullName>
    </submittedName>
</protein>
<dbReference type="GO" id="GO:0005524">
    <property type="term" value="F:ATP binding"/>
    <property type="evidence" value="ECO:0007669"/>
    <property type="project" value="UniProtKB-KW"/>
</dbReference>
<dbReference type="InterPro" id="IPR017871">
    <property type="entry name" value="ABC_transporter-like_CS"/>
</dbReference>
<evidence type="ECO:0000256" key="7">
    <source>
        <dbReference type="SAM" id="Phobius"/>
    </source>
</evidence>
<reference evidence="10 11" key="1">
    <citation type="submission" date="2019-11" db="EMBL/GenBank/DDBJ databases">
        <title>Draft genome sequences of five Paenibacillus species of dairy origin.</title>
        <authorList>
            <person name="Olajide A.M."/>
            <person name="Chen S."/>
            <person name="Lapointe G."/>
        </authorList>
    </citation>
    <scope>NUCLEOTIDE SEQUENCE [LARGE SCALE GENOMIC DNA]</scope>
    <source>
        <strain evidence="10 11">3CT49</strain>
    </source>
</reference>
<comment type="subcellular location">
    <subcellularLocation>
        <location evidence="1">Cell membrane</location>
        <topology evidence="1">Multi-pass membrane protein</topology>
    </subcellularLocation>
</comment>
<dbReference type="Pfam" id="PF00664">
    <property type="entry name" value="ABC_membrane"/>
    <property type="match status" value="1"/>
</dbReference>
<evidence type="ECO:0000256" key="1">
    <source>
        <dbReference type="ARBA" id="ARBA00004651"/>
    </source>
</evidence>
<dbReference type="GO" id="GO:0015421">
    <property type="term" value="F:ABC-type oligopeptide transporter activity"/>
    <property type="evidence" value="ECO:0007669"/>
    <property type="project" value="TreeGrafter"/>
</dbReference>
<organism evidence="10 11">
    <name type="scientific">Paenibacillus macerans</name>
    <name type="common">Bacillus macerans</name>
    <dbReference type="NCBI Taxonomy" id="44252"/>
    <lineage>
        <taxon>Bacteria</taxon>
        <taxon>Bacillati</taxon>
        <taxon>Bacillota</taxon>
        <taxon>Bacilli</taxon>
        <taxon>Bacillales</taxon>
        <taxon>Paenibacillaceae</taxon>
        <taxon>Paenibacillus</taxon>
    </lineage>
</organism>
<evidence type="ECO:0000256" key="5">
    <source>
        <dbReference type="ARBA" id="ARBA00022989"/>
    </source>
</evidence>
<feature type="transmembrane region" description="Helical" evidence="7">
    <location>
        <begin position="272"/>
        <end position="294"/>
    </location>
</feature>
<dbReference type="InterPro" id="IPR003593">
    <property type="entry name" value="AAA+_ATPase"/>
</dbReference>
<evidence type="ECO:0000256" key="2">
    <source>
        <dbReference type="ARBA" id="ARBA00022692"/>
    </source>
</evidence>
<name>A0A6N8F118_PAEMA</name>
<dbReference type="PANTHER" id="PTHR43394">
    <property type="entry name" value="ATP-DEPENDENT PERMEASE MDL1, MITOCHONDRIAL"/>
    <property type="match status" value="1"/>
</dbReference>
<dbReference type="Gene3D" id="3.40.50.300">
    <property type="entry name" value="P-loop containing nucleotide triphosphate hydrolases"/>
    <property type="match status" value="1"/>
</dbReference>
<dbReference type="AlphaFoldDB" id="A0A6N8F118"/>
<dbReference type="SUPFAM" id="SSF52540">
    <property type="entry name" value="P-loop containing nucleoside triphosphate hydrolases"/>
    <property type="match status" value="1"/>
</dbReference>
<dbReference type="InterPro" id="IPR011527">
    <property type="entry name" value="ABC1_TM_dom"/>
</dbReference>
<dbReference type="GO" id="GO:0005886">
    <property type="term" value="C:plasma membrane"/>
    <property type="evidence" value="ECO:0007669"/>
    <property type="project" value="UniProtKB-SubCell"/>
</dbReference>
<evidence type="ECO:0000313" key="11">
    <source>
        <dbReference type="Proteomes" id="UP000442469"/>
    </source>
</evidence>
<dbReference type="EMBL" id="WNZZ01000037">
    <property type="protein sequence ID" value="MUG26176.1"/>
    <property type="molecule type" value="Genomic_DNA"/>
</dbReference>
<dbReference type="Gene3D" id="1.20.1560.10">
    <property type="entry name" value="ABC transporter type 1, transmembrane domain"/>
    <property type="match status" value="1"/>
</dbReference>
<evidence type="ECO:0000259" key="9">
    <source>
        <dbReference type="PROSITE" id="PS50929"/>
    </source>
</evidence>
<sequence>MAAIINSIMHKQNGIKTQRKWWSSVMSILKPLKILKRFLCSKTILYISLNFLMLLLCSVIAPIVSYLYKVLIDTLNSSFNYVTIALIIGAYILSQVIQELSENLQSYYSSKTDYLIKNNVLIGLSNKMSKIRLEELEVSSTYDFIDRVYKNIADNAKSVLESFINIFSPVITIVTYSILLYKIKWCMPIILLCSSIPYLLIQMRKSQKSYDQYVELNKSIRQLDYLTDIMTSRQYAKDIRIFRLNNYFNDKIDTIRKIVTKKELLLDAKYSTLDLCSGLIQNLALAVCLIITLYNSIYANGQVGDVVFVFASIQAIVSGINSVFSTISSAKQTTLYLNDWSKLDNLPNETRLEQVEVDNFNIELKNVNFKYPSSTINVIQNLDLKISAGQKIAIVGENGSGKSTLINLILGNYDATSGEVLFGGKPIKSVIDTLRLFVVPVLQNFNKYQFSVDDNIRAGNLGHDYDLASLQLLEFDDFITKLPKGVDTELGQLNEVGYELSGGEWQRLALLRALARKESKVLILDEPTASLDPLIEDYLYEKFAEIASDKTLILISHRLSAVKLCDSIVVMDNGRIVEQGPHDMLMQKKGKYYELYKSQQSFYTY</sequence>
<dbReference type="Pfam" id="PF00005">
    <property type="entry name" value="ABC_tran"/>
    <property type="match status" value="1"/>
</dbReference>
<keyword evidence="4 10" id="KW-0067">ATP-binding</keyword>
<feature type="transmembrane region" description="Helical" evidence="7">
    <location>
        <begin position="43"/>
        <end position="67"/>
    </location>
</feature>
<evidence type="ECO:0000259" key="8">
    <source>
        <dbReference type="PROSITE" id="PS50893"/>
    </source>
</evidence>
<dbReference type="PANTHER" id="PTHR43394:SF1">
    <property type="entry name" value="ATP-BINDING CASSETTE SUB-FAMILY B MEMBER 10, MITOCHONDRIAL"/>
    <property type="match status" value="1"/>
</dbReference>
<feature type="domain" description="ABC transporter" evidence="8">
    <location>
        <begin position="362"/>
        <end position="598"/>
    </location>
</feature>
<feature type="transmembrane region" description="Helical" evidence="7">
    <location>
        <begin position="159"/>
        <end position="179"/>
    </location>
</feature>
<dbReference type="InterPro" id="IPR039421">
    <property type="entry name" value="Type_1_exporter"/>
</dbReference>
<proteinExistence type="predicted"/>
<accession>A0A6N8F118</accession>
<dbReference type="RefSeq" id="WP_155621361.1">
    <property type="nucleotide sequence ID" value="NZ_CP086393.1"/>
</dbReference>
<evidence type="ECO:0000256" key="3">
    <source>
        <dbReference type="ARBA" id="ARBA00022741"/>
    </source>
</evidence>
<comment type="caution">
    <text evidence="10">The sequence shown here is derived from an EMBL/GenBank/DDBJ whole genome shotgun (WGS) entry which is preliminary data.</text>
</comment>
<keyword evidence="6 7" id="KW-0472">Membrane</keyword>